<proteinExistence type="predicted"/>
<dbReference type="Gene3D" id="3.60.10.10">
    <property type="entry name" value="Endonuclease/exonuclease/phosphatase"/>
    <property type="match status" value="1"/>
</dbReference>
<keyword evidence="3" id="KW-1185">Reference proteome</keyword>
<name>A0A9P7YLF1_9HELO</name>
<feature type="compositionally biased region" description="Basic and acidic residues" evidence="1">
    <location>
        <begin position="139"/>
        <end position="150"/>
    </location>
</feature>
<dbReference type="OrthoDB" id="3693100at2759"/>
<dbReference type="InterPro" id="IPR036691">
    <property type="entry name" value="Endo/exonu/phosph_ase_sf"/>
</dbReference>
<sequence length="489" mass="55093">MAPKWPQVNNGLEHINEHATYLREAFNQLQAVDKGRQNQVPWNIVQPYVALTITLINNYIVIPKDSLGRTDSPQTCGYCAKLHETKNCKQKGVDGFTPRCTVCKGAHIAWSNACLARKKEMGRVEQAKQIRNIYWNVTPKDDNSKDNKERSRTRHTHNQRPNRTIRVEDSPILEPSLQPATVLAPPRAPERDVTRESQAPSEDIEMLTSVDQSAAEDWATPATQQDPTRQHSVISSQHIPTEQPLHHGQATGGISEGIATTMPADTESQPQILYPFDEIDGDFNIHDADAWLANLEMETARSPPTSLATDTRTAHGTVYKGCRCPSHQKIYSNWPAQDAELTITQCMKTCVYCGSDFNAAADLRKHLKRVKYARRNISICQGIYGKHLSDTPAWTPKESSTHRSDDATTRVYFYINKRIDLSTWTVSYITKDIITLEITNSTTTNKLSIFNVYNEVVTDTLSDVREAISKLDPHDELLVLGDFNLHHPL</sequence>
<comment type="caution">
    <text evidence="2">The sequence shown here is derived from an EMBL/GenBank/DDBJ whole genome shotgun (WGS) entry which is preliminary data.</text>
</comment>
<feature type="region of interest" description="Disordered" evidence="1">
    <location>
        <begin position="136"/>
        <end position="236"/>
    </location>
</feature>
<reference evidence="2" key="1">
    <citation type="journal article" date="2021" name="IMA Fungus">
        <title>Genomic characterization of three marine fungi, including Emericellopsis atlantica sp. nov. with signatures of a generalist lifestyle and marine biomass degradation.</title>
        <authorList>
            <person name="Hagestad O.C."/>
            <person name="Hou L."/>
            <person name="Andersen J.H."/>
            <person name="Hansen E.H."/>
            <person name="Altermark B."/>
            <person name="Li C."/>
            <person name="Kuhnert E."/>
            <person name="Cox R.J."/>
            <person name="Crous P.W."/>
            <person name="Spatafora J.W."/>
            <person name="Lail K."/>
            <person name="Amirebrahimi M."/>
            <person name="Lipzen A."/>
            <person name="Pangilinan J."/>
            <person name="Andreopoulos W."/>
            <person name="Hayes R.D."/>
            <person name="Ng V."/>
            <person name="Grigoriev I.V."/>
            <person name="Jackson S.A."/>
            <person name="Sutton T.D.S."/>
            <person name="Dobson A.D.W."/>
            <person name="Rama T."/>
        </authorList>
    </citation>
    <scope>NUCLEOTIDE SEQUENCE</scope>
    <source>
        <strain evidence="2">TRa018bII</strain>
    </source>
</reference>
<evidence type="ECO:0000313" key="2">
    <source>
        <dbReference type="EMBL" id="KAG9235720.1"/>
    </source>
</evidence>
<gene>
    <name evidence="2" type="ORF">BJ875DRAFT_440095</name>
</gene>
<evidence type="ECO:0000313" key="3">
    <source>
        <dbReference type="Proteomes" id="UP000824998"/>
    </source>
</evidence>
<feature type="compositionally biased region" description="Polar residues" evidence="1">
    <location>
        <begin position="221"/>
        <end position="236"/>
    </location>
</feature>
<accession>A0A9P7YLF1</accession>
<feature type="compositionally biased region" description="Basic residues" evidence="1">
    <location>
        <begin position="151"/>
        <end position="160"/>
    </location>
</feature>
<evidence type="ECO:0000256" key="1">
    <source>
        <dbReference type="SAM" id="MobiDB-lite"/>
    </source>
</evidence>
<dbReference type="AlphaFoldDB" id="A0A9P7YLF1"/>
<dbReference type="EMBL" id="MU251424">
    <property type="protein sequence ID" value="KAG9235720.1"/>
    <property type="molecule type" value="Genomic_DNA"/>
</dbReference>
<organism evidence="2 3">
    <name type="scientific">Amylocarpus encephaloides</name>
    <dbReference type="NCBI Taxonomy" id="45428"/>
    <lineage>
        <taxon>Eukaryota</taxon>
        <taxon>Fungi</taxon>
        <taxon>Dikarya</taxon>
        <taxon>Ascomycota</taxon>
        <taxon>Pezizomycotina</taxon>
        <taxon>Leotiomycetes</taxon>
        <taxon>Helotiales</taxon>
        <taxon>Helotiales incertae sedis</taxon>
        <taxon>Amylocarpus</taxon>
    </lineage>
</organism>
<protein>
    <submittedName>
        <fullName evidence="2">Uncharacterized protein</fullName>
    </submittedName>
</protein>
<dbReference type="SUPFAM" id="SSF56219">
    <property type="entry name" value="DNase I-like"/>
    <property type="match status" value="1"/>
</dbReference>
<dbReference type="Proteomes" id="UP000824998">
    <property type="component" value="Unassembled WGS sequence"/>
</dbReference>